<dbReference type="InterPro" id="IPR003653">
    <property type="entry name" value="Peptidase_C48_C"/>
</dbReference>
<dbReference type="Gene3D" id="3.40.395.10">
    <property type="entry name" value="Adenoviral Proteinase, Chain A"/>
    <property type="match status" value="1"/>
</dbReference>
<dbReference type="PANTHER" id="PTHR12606:SF136">
    <property type="entry name" value="ULP1 PROTEASE FAMILY PROTEIN"/>
    <property type="match status" value="1"/>
</dbReference>
<comment type="similarity">
    <text evidence="1">Belongs to the peptidase C48 family.</text>
</comment>
<comment type="caution">
    <text evidence="7">The sequence shown here is derived from an EMBL/GenBank/DDBJ whole genome shotgun (WGS) entry which is preliminary data.</text>
</comment>
<organism evidence="7 8">
    <name type="scientific">Flemingia macrophylla</name>
    <dbReference type="NCBI Taxonomy" id="520843"/>
    <lineage>
        <taxon>Eukaryota</taxon>
        <taxon>Viridiplantae</taxon>
        <taxon>Streptophyta</taxon>
        <taxon>Embryophyta</taxon>
        <taxon>Tracheophyta</taxon>
        <taxon>Spermatophyta</taxon>
        <taxon>Magnoliopsida</taxon>
        <taxon>eudicotyledons</taxon>
        <taxon>Gunneridae</taxon>
        <taxon>Pentapetalae</taxon>
        <taxon>rosids</taxon>
        <taxon>fabids</taxon>
        <taxon>Fabales</taxon>
        <taxon>Fabaceae</taxon>
        <taxon>Papilionoideae</taxon>
        <taxon>50 kb inversion clade</taxon>
        <taxon>NPAAA clade</taxon>
        <taxon>indigoferoid/millettioid clade</taxon>
        <taxon>Phaseoleae</taxon>
        <taxon>Flemingia</taxon>
    </lineage>
</organism>
<dbReference type="Pfam" id="PF02902">
    <property type="entry name" value="Peptidase_C48"/>
    <property type="match status" value="1"/>
</dbReference>
<evidence type="ECO:0000256" key="1">
    <source>
        <dbReference type="ARBA" id="ARBA00005234"/>
    </source>
</evidence>
<dbReference type="GO" id="GO:0008234">
    <property type="term" value="F:cysteine-type peptidase activity"/>
    <property type="evidence" value="ECO:0007669"/>
    <property type="project" value="UniProtKB-KW"/>
</dbReference>
<evidence type="ECO:0000256" key="2">
    <source>
        <dbReference type="ARBA" id="ARBA00022670"/>
    </source>
</evidence>
<keyword evidence="8" id="KW-1185">Reference proteome</keyword>
<proteinExistence type="inferred from homology"/>
<dbReference type="EMBL" id="JBGMDY010000008">
    <property type="protein sequence ID" value="KAL2324552.1"/>
    <property type="molecule type" value="Genomic_DNA"/>
</dbReference>
<dbReference type="PROSITE" id="PS50600">
    <property type="entry name" value="ULP_PROTEASE"/>
    <property type="match status" value="1"/>
</dbReference>
<dbReference type="Proteomes" id="UP001603857">
    <property type="component" value="Unassembled WGS sequence"/>
</dbReference>
<dbReference type="PANTHER" id="PTHR12606">
    <property type="entry name" value="SENTRIN/SUMO-SPECIFIC PROTEASE"/>
    <property type="match status" value="1"/>
</dbReference>
<reference evidence="7 8" key="1">
    <citation type="submission" date="2024-08" db="EMBL/GenBank/DDBJ databases">
        <title>Insights into the chromosomal genome structure of Flemingia macrophylla.</title>
        <authorList>
            <person name="Ding Y."/>
            <person name="Zhao Y."/>
            <person name="Bi W."/>
            <person name="Wu M."/>
            <person name="Zhao G."/>
            <person name="Gong Y."/>
            <person name="Li W."/>
            <person name="Zhang P."/>
        </authorList>
    </citation>
    <scope>NUCLEOTIDE SEQUENCE [LARGE SCALE GENOMIC DNA]</scope>
    <source>
        <strain evidence="7">DYQJB</strain>
        <tissue evidence="7">Leaf</tissue>
    </source>
</reference>
<sequence>MAKGTTSEAIEPSSSAIRAFETKTPVPLEPSGSQQVREAVDKKSLDKLYHFCTRRPKPNEKPSDLVRMFGVYLGRQDCHTMKPKGWVSFMVIFAAGKIMMEEEKATNGTVTRHIFSPQFMNKILFGSNLSNGDSYRAWCIDDVSKFISPSKLGYDINRCKFIFAPTLFEEHWSCYAFEPKDKNLYVLDPMPNNLSTSKKNLDDATKRRFEELLVIMSPDLSRKNASVTLVYVDAPGQKNIHDCGIYVMKYMEIWDGSIKWQDKTMPDYQDKEIQEFRQSFICGWVLHPKNEVREEVLKAAQVWGKIG</sequence>
<keyword evidence="3" id="KW-0378">Hydrolase</keyword>
<evidence type="ECO:0000259" key="6">
    <source>
        <dbReference type="PROSITE" id="PS50600"/>
    </source>
</evidence>
<evidence type="ECO:0000256" key="5">
    <source>
        <dbReference type="SAM" id="MobiDB-lite"/>
    </source>
</evidence>
<gene>
    <name evidence="7" type="ORF">Fmac_023610</name>
</gene>
<feature type="compositionally biased region" description="Polar residues" evidence="5">
    <location>
        <begin position="1"/>
        <end position="16"/>
    </location>
</feature>
<evidence type="ECO:0000256" key="3">
    <source>
        <dbReference type="ARBA" id="ARBA00022801"/>
    </source>
</evidence>
<accession>A0ABD1LLZ9</accession>
<keyword evidence="4" id="KW-0788">Thiol protease</keyword>
<name>A0ABD1LLZ9_9FABA</name>
<keyword evidence="2" id="KW-0645">Protease</keyword>
<feature type="region of interest" description="Disordered" evidence="5">
    <location>
        <begin position="1"/>
        <end position="39"/>
    </location>
</feature>
<dbReference type="InterPro" id="IPR038765">
    <property type="entry name" value="Papain-like_cys_pep_sf"/>
</dbReference>
<protein>
    <recommendedName>
        <fullName evidence="6">Ubiquitin-like protease family profile domain-containing protein</fullName>
    </recommendedName>
</protein>
<evidence type="ECO:0000313" key="7">
    <source>
        <dbReference type="EMBL" id="KAL2324552.1"/>
    </source>
</evidence>
<dbReference type="SUPFAM" id="SSF54001">
    <property type="entry name" value="Cysteine proteinases"/>
    <property type="match status" value="1"/>
</dbReference>
<evidence type="ECO:0000313" key="8">
    <source>
        <dbReference type="Proteomes" id="UP001603857"/>
    </source>
</evidence>
<dbReference type="AlphaFoldDB" id="A0ABD1LLZ9"/>
<evidence type="ECO:0000256" key="4">
    <source>
        <dbReference type="ARBA" id="ARBA00022807"/>
    </source>
</evidence>
<feature type="domain" description="Ubiquitin-like protease family profile" evidence="6">
    <location>
        <begin position="71"/>
        <end position="254"/>
    </location>
</feature>
<dbReference type="GO" id="GO:0006508">
    <property type="term" value="P:proteolysis"/>
    <property type="evidence" value="ECO:0007669"/>
    <property type="project" value="UniProtKB-KW"/>
</dbReference>